<name>A0ABW2XE66_9ACTN</name>
<dbReference type="Gene3D" id="2.30.110.10">
    <property type="entry name" value="Electron Transport, Fmn-binding Protein, Chain A"/>
    <property type="match status" value="1"/>
</dbReference>
<evidence type="ECO:0000256" key="2">
    <source>
        <dbReference type="ARBA" id="ARBA00049106"/>
    </source>
</evidence>
<keyword evidence="6" id="KW-1185">Reference proteome</keyword>
<reference evidence="6" key="1">
    <citation type="journal article" date="2019" name="Int. J. Syst. Evol. Microbiol.">
        <title>The Global Catalogue of Microorganisms (GCM) 10K type strain sequencing project: providing services to taxonomists for standard genome sequencing and annotation.</title>
        <authorList>
            <consortium name="The Broad Institute Genomics Platform"/>
            <consortium name="The Broad Institute Genome Sequencing Center for Infectious Disease"/>
            <person name="Wu L."/>
            <person name="Ma J."/>
        </authorList>
    </citation>
    <scope>NUCLEOTIDE SEQUENCE [LARGE SCALE GENOMIC DNA]</scope>
    <source>
        <strain evidence="6">JCM 9371</strain>
    </source>
</reference>
<dbReference type="Proteomes" id="UP001597063">
    <property type="component" value="Unassembled WGS sequence"/>
</dbReference>
<comment type="catalytic activity">
    <reaction evidence="2">
        <text>oxidized coenzyme F420-(gamma-L-Glu)(n) + a quinol + H(+) = reduced coenzyme F420-(gamma-L-Glu)(n) + a quinone</text>
        <dbReference type="Rhea" id="RHEA:39663"/>
        <dbReference type="Rhea" id="RHEA-COMP:12939"/>
        <dbReference type="Rhea" id="RHEA-COMP:14378"/>
        <dbReference type="ChEBI" id="CHEBI:15378"/>
        <dbReference type="ChEBI" id="CHEBI:24646"/>
        <dbReference type="ChEBI" id="CHEBI:132124"/>
        <dbReference type="ChEBI" id="CHEBI:133980"/>
        <dbReference type="ChEBI" id="CHEBI:139511"/>
    </reaction>
</comment>
<evidence type="ECO:0000259" key="4">
    <source>
        <dbReference type="Pfam" id="PF01814"/>
    </source>
</evidence>
<dbReference type="CDD" id="cd12108">
    <property type="entry name" value="Hr-like"/>
    <property type="match status" value="1"/>
</dbReference>
<evidence type="ECO:0000256" key="1">
    <source>
        <dbReference type="ARBA" id="ARBA00008710"/>
    </source>
</evidence>
<dbReference type="Gene3D" id="1.20.120.520">
    <property type="entry name" value="nmb1532 protein domain like"/>
    <property type="match status" value="1"/>
</dbReference>
<proteinExistence type="inferred from homology"/>
<evidence type="ECO:0000313" key="5">
    <source>
        <dbReference type="EMBL" id="MFD0684708.1"/>
    </source>
</evidence>
<gene>
    <name evidence="5" type="ORF">ACFQZM_09390</name>
</gene>
<protein>
    <submittedName>
        <fullName evidence="5">Nitroreductase/quinone reductase family protein</fullName>
    </submittedName>
</protein>
<dbReference type="NCBIfam" id="TIGR00026">
    <property type="entry name" value="hi_GC_TIGR00026"/>
    <property type="match status" value="1"/>
</dbReference>
<comment type="similarity">
    <text evidence="1">Belongs to the F420H(2)-dependent quinone reductase family.</text>
</comment>
<dbReference type="PANTHER" id="PTHR39428">
    <property type="entry name" value="F420H(2)-DEPENDENT QUINONE REDUCTASE RV1261C"/>
    <property type="match status" value="1"/>
</dbReference>
<feature type="compositionally biased region" description="Basic and acidic residues" evidence="3">
    <location>
        <begin position="1"/>
        <end position="10"/>
    </location>
</feature>
<feature type="domain" description="Hemerythrin-like" evidence="4">
    <location>
        <begin position="178"/>
        <end position="301"/>
    </location>
</feature>
<dbReference type="SUPFAM" id="SSF50475">
    <property type="entry name" value="FMN-binding split barrel"/>
    <property type="match status" value="1"/>
</dbReference>
<comment type="caution">
    <text evidence="5">The sequence shown here is derived from an EMBL/GenBank/DDBJ whole genome shotgun (WGS) entry which is preliminary data.</text>
</comment>
<organism evidence="5 6">
    <name type="scientific">Actinomadura fibrosa</name>
    <dbReference type="NCBI Taxonomy" id="111802"/>
    <lineage>
        <taxon>Bacteria</taxon>
        <taxon>Bacillati</taxon>
        <taxon>Actinomycetota</taxon>
        <taxon>Actinomycetes</taxon>
        <taxon>Streptosporangiales</taxon>
        <taxon>Thermomonosporaceae</taxon>
        <taxon>Actinomadura</taxon>
    </lineage>
</organism>
<sequence length="310" mass="32747">MPVDSHRSFDSGRSADPAPPADSQPAGFEPADFNRRVIEEFRAGRGRVGGPFEGARLLLLTTTGARSGAAHTVPLGYLPDLDGRVLVIASAGGAPADPAWFRNLVANPRVTVESGLFTYEADAVVLDGPERDAAFARAVESDPGWAAYEAKSGRTLPVVVLVPVPGPPAVDGGPGGHLLAVHDVFRRELELIRKEVAASGAALGAQLRVNCLSLCQGLSNHHTGEDTLLFPPLERDNPDLAEVMPVLREEHERIKALMDALGSVLAAPSPDPAALLPEVERLTAELEAHLDREEEALIPVLNALPAEPQG</sequence>
<dbReference type="EMBL" id="JBHTGP010000004">
    <property type="protein sequence ID" value="MFD0684708.1"/>
    <property type="molecule type" value="Genomic_DNA"/>
</dbReference>
<dbReference type="InterPro" id="IPR012312">
    <property type="entry name" value="Hemerythrin-like"/>
</dbReference>
<dbReference type="InterPro" id="IPR004378">
    <property type="entry name" value="F420H2_quin_Rdtase"/>
</dbReference>
<dbReference type="Pfam" id="PF01814">
    <property type="entry name" value="Hemerythrin"/>
    <property type="match status" value="1"/>
</dbReference>
<feature type="region of interest" description="Disordered" evidence="3">
    <location>
        <begin position="1"/>
        <end position="29"/>
    </location>
</feature>
<dbReference type="RefSeq" id="WP_131763103.1">
    <property type="nucleotide sequence ID" value="NZ_CAACUY010000292.1"/>
</dbReference>
<dbReference type="Pfam" id="PF04075">
    <property type="entry name" value="F420H2_quin_red"/>
    <property type="match status" value="1"/>
</dbReference>
<dbReference type="InterPro" id="IPR012349">
    <property type="entry name" value="Split_barrel_FMN-bd"/>
</dbReference>
<accession>A0ABW2XE66</accession>
<dbReference type="PANTHER" id="PTHR39428:SF1">
    <property type="entry name" value="F420H(2)-DEPENDENT QUINONE REDUCTASE RV1261C"/>
    <property type="match status" value="1"/>
</dbReference>
<evidence type="ECO:0000313" key="6">
    <source>
        <dbReference type="Proteomes" id="UP001597063"/>
    </source>
</evidence>
<evidence type="ECO:0000256" key="3">
    <source>
        <dbReference type="SAM" id="MobiDB-lite"/>
    </source>
</evidence>